<keyword evidence="4" id="KW-1185">Reference proteome</keyword>
<keyword evidence="2" id="KW-0472">Membrane</keyword>
<evidence type="ECO:0000256" key="2">
    <source>
        <dbReference type="SAM" id="Phobius"/>
    </source>
</evidence>
<dbReference type="InterPro" id="IPR036259">
    <property type="entry name" value="MFS_trans_sf"/>
</dbReference>
<organism evidence="3 4">
    <name type="scientific">Armadillidium nasatum</name>
    <dbReference type="NCBI Taxonomy" id="96803"/>
    <lineage>
        <taxon>Eukaryota</taxon>
        <taxon>Metazoa</taxon>
        <taxon>Ecdysozoa</taxon>
        <taxon>Arthropoda</taxon>
        <taxon>Crustacea</taxon>
        <taxon>Multicrustacea</taxon>
        <taxon>Malacostraca</taxon>
        <taxon>Eumalacostraca</taxon>
        <taxon>Peracarida</taxon>
        <taxon>Isopoda</taxon>
        <taxon>Oniscidea</taxon>
        <taxon>Crinocheta</taxon>
        <taxon>Armadillidiidae</taxon>
        <taxon>Armadillidium</taxon>
    </lineage>
</organism>
<feature type="non-terminal residue" evidence="3">
    <location>
        <position position="129"/>
    </location>
</feature>
<proteinExistence type="predicted"/>
<feature type="transmembrane region" description="Helical" evidence="2">
    <location>
        <begin position="51"/>
        <end position="71"/>
    </location>
</feature>
<gene>
    <name evidence="3" type="ORF">Anas_04232</name>
</gene>
<feature type="transmembrane region" description="Helical" evidence="2">
    <location>
        <begin position="86"/>
        <end position="107"/>
    </location>
</feature>
<protein>
    <submittedName>
        <fullName evidence="3">Uncharacterized protein</fullName>
    </submittedName>
</protein>
<dbReference type="OrthoDB" id="3639251at2759"/>
<keyword evidence="2" id="KW-1133">Transmembrane helix</keyword>
<dbReference type="EMBL" id="SEYY01019304">
    <property type="protein sequence ID" value="KAB7498423.1"/>
    <property type="molecule type" value="Genomic_DNA"/>
</dbReference>
<keyword evidence="2" id="KW-0812">Transmembrane</keyword>
<evidence type="ECO:0000313" key="3">
    <source>
        <dbReference type="EMBL" id="KAB7498423.1"/>
    </source>
</evidence>
<dbReference type="AlphaFoldDB" id="A0A5N5SW24"/>
<comment type="caution">
    <text evidence="3">The sequence shown here is derived from an EMBL/GenBank/DDBJ whole genome shotgun (WGS) entry which is preliminary data.</text>
</comment>
<dbReference type="Proteomes" id="UP000326759">
    <property type="component" value="Unassembled WGS sequence"/>
</dbReference>
<dbReference type="SUPFAM" id="SSF103473">
    <property type="entry name" value="MFS general substrate transporter"/>
    <property type="match status" value="1"/>
</dbReference>
<sequence length="129" mass="14555">MTQNLNVYDDFENSVHRPSTSSDESEVLNPRDLSRRGSRWEDVLKTFRQGIIIMLIISACIRHTAGFTWAYNTQPFYNTYYPDYNLGIWITIISIVGGAVGVAVGGFTSDKIIRGKTLRSRIYVLAGSQ</sequence>
<evidence type="ECO:0000313" key="4">
    <source>
        <dbReference type="Proteomes" id="UP000326759"/>
    </source>
</evidence>
<name>A0A5N5SW24_9CRUS</name>
<reference evidence="3 4" key="1">
    <citation type="journal article" date="2019" name="PLoS Biol.">
        <title>Sex chromosomes control vertical transmission of feminizing Wolbachia symbionts in an isopod.</title>
        <authorList>
            <person name="Becking T."/>
            <person name="Chebbi M.A."/>
            <person name="Giraud I."/>
            <person name="Moumen B."/>
            <person name="Laverre T."/>
            <person name="Caubet Y."/>
            <person name="Peccoud J."/>
            <person name="Gilbert C."/>
            <person name="Cordaux R."/>
        </authorList>
    </citation>
    <scope>NUCLEOTIDE SEQUENCE [LARGE SCALE GENOMIC DNA]</scope>
    <source>
        <strain evidence="3">ANa2</strain>
        <tissue evidence="3">Whole body excluding digestive tract and cuticle</tissue>
    </source>
</reference>
<accession>A0A5N5SW24</accession>
<feature type="region of interest" description="Disordered" evidence="1">
    <location>
        <begin position="1"/>
        <end position="30"/>
    </location>
</feature>
<evidence type="ECO:0000256" key="1">
    <source>
        <dbReference type="SAM" id="MobiDB-lite"/>
    </source>
</evidence>